<name>A0A9N8ZSD4_9GLOM</name>
<reference evidence="1" key="1">
    <citation type="submission" date="2021-06" db="EMBL/GenBank/DDBJ databases">
        <authorList>
            <person name="Kallberg Y."/>
            <person name="Tangrot J."/>
            <person name="Rosling A."/>
        </authorList>
    </citation>
    <scope>NUCLEOTIDE SEQUENCE</scope>
    <source>
        <strain evidence="1">MA453B</strain>
    </source>
</reference>
<gene>
    <name evidence="1" type="ORF">DERYTH_LOCUS3099</name>
</gene>
<organism evidence="1 2">
    <name type="scientific">Dentiscutata erythropus</name>
    <dbReference type="NCBI Taxonomy" id="1348616"/>
    <lineage>
        <taxon>Eukaryota</taxon>
        <taxon>Fungi</taxon>
        <taxon>Fungi incertae sedis</taxon>
        <taxon>Mucoromycota</taxon>
        <taxon>Glomeromycotina</taxon>
        <taxon>Glomeromycetes</taxon>
        <taxon>Diversisporales</taxon>
        <taxon>Gigasporaceae</taxon>
        <taxon>Dentiscutata</taxon>
    </lineage>
</organism>
<evidence type="ECO:0000313" key="2">
    <source>
        <dbReference type="Proteomes" id="UP000789405"/>
    </source>
</evidence>
<keyword evidence="2" id="KW-1185">Reference proteome</keyword>
<dbReference type="AlphaFoldDB" id="A0A9N8ZSD4"/>
<dbReference type="Proteomes" id="UP000789405">
    <property type="component" value="Unassembled WGS sequence"/>
</dbReference>
<protein>
    <submittedName>
        <fullName evidence="1">19638_t:CDS:1</fullName>
    </submittedName>
</protein>
<sequence>MVMGKKFQEMNVKRKNTRHLTFKDYERSTKIEIEIDKYEIHQRPTEMDQTEFTKMNHIDEEPPK</sequence>
<proteinExistence type="predicted"/>
<comment type="caution">
    <text evidence="1">The sequence shown here is derived from an EMBL/GenBank/DDBJ whole genome shotgun (WGS) entry which is preliminary data.</text>
</comment>
<evidence type="ECO:0000313" key="1">
    <source>
        <dbReference type="EMBL" id="CAG8505087.1"/>
    </source>
</evidence>
<accession>A0A9N8ZSD4</accession>
<dbReference type="EMBL" id="CAJVPY010001054">
    <property type="protein sequence ID" value="CAG8505087.1"/>
    <property type="molecule type" value="Genomic_DNA"/>
</dbReference>